<feature type="active site" description="Proton acceptor" evidence="7">
    <location>
        <position position="59"/>
    </location>
</feature>
<dbReference type="PRINTS" id="PR00725">
    <property type="entry name" value="DADACBPTASE1"/>
</dbReference>
<protein>
    <recommendedName>
        <fullName evidence="10">Peptidase S11 D-alanyl-D-alanine carboxypeptidase A N-terminal domain-containing protein</fullName>
    </recommendedName>
</protein>
<evidence type="ECO:0000256" key="9">
    <source>
        <dbReference type="RuleBase" id="RU004016"/>
    </source>
</evidence>
<keyword evidence="4" id="KW-0133">Cell shape</keyword>
<dbReference type="PANTHER" id="PTHR21581">
    <property type="entry name" value="D-ALANYL-D-ALANINE CARBOXYPEPTIDASE"/>
    <property type="match status" value="1"/>
</dbReference>
<dbReference type="PANTHER" id="PTHR21581:SF33">
    <property type="entry name" value="D-ALANYL-D-ALANINE CARBOXYPEPTIDASE DACB"/>
    <property type="match status" value="1"/>
</dbReference>
<evidence type="ECO:0000256" key="3">
    <source>
        <dbReference type="ARBA" id="ARBA00022801"/>
    </source>
</evidence>
<dbReference type="Proteomes" id="UP000242972">
    <property type="component" value="Unassembled WGS sequence"/>
</dbReference>
<evidence type="ECO:0000256" key="2">
    <source>
        <dbReference type="ARBA" id="ARBA00022729"/>
    </source>
</evidence>
<evidence type="ECO:0000313" key="12">
    <source>
        <dbReference type="Proteomes" id="UP000242972"/>
    </source>
</evidence>
<keyword evidence="6" id="KW-0961">Cell wall biogenesis/degradation</keyword>
<evidence type="ECO:0000259" key="10">
    <source>
        <dbReference type="Pfam" id="PF00768"/>
    </source>
</evidence>
<evidence type="ECO:0000256" key="5">
    <source>
        <dbReference type="ARBA" id="ARBA00022984"/>
    </source>
</evidence>
<dbReference type="GO" id="GO:0006508">
    <property type="term" value="P:proteolysis"/>
    <property type="evidence" value="ECO:0007669"/>
    <property type="project" value="InterPro"/>
</dbReference>
<dbReference type="InterPro" id="IPR018044">
    <property type="entry name" value="Peptidase_S11"/>
</dbReference>
<name>A0A2T2XM26_9FIRM</name>
<dbReference type="AlphaFoldDB" id="A0A2T2XM26"/>
<proteinExistence type="inferred from homology"/>
<evidence type="ECO:0000256" key="8">
    <source>
        <dbReference type="PIRSR" id="PIRSR618044-2"/>
    </source>
</evidence>
<sequence length="263" mass="28318">MSLTGLIRAIVVSTTVGVHSPMMAPSVHASSAILIQAHTGQILYAKNIRKEWEPASLTKIITAWLAIRMGWGQTVVISKTAQNQPGASLGLRAGQRIPMPSLVPAMMMASGNDAAYAIGQTVTPRERQFVSLMNHTAEKWHAVGVHFVNDTGLYAPSQHVTALGMAVISRQAMKNPTFRHIVALPYAFLPQSATKVFFNQNPLIGTYSGAIGIKIGYTPVSGENLAGAALRHGQCLIVILLHDNPADVWTDADALLSWGFQHH</sequence>
<dbReference type="Pfam" id="PF00768">
    <property type="entry name" value="Peptidase_S11"/>
    <property type="match status" value="1"/>
</dbReference>
<evidence type="ECO:0000313" key="11">
    <source>
        <dbReference type="EMBL" id="PSR35539.1"/>
    </source>
</evidence>
<evidence type="ECO:0000256" key="1">
    <source>
        <dbReference type="ARBA" id="ARBA00007164"/>
    </source>
</evidence>
<feature type="binding site" evidence="8">
    <location>
        <position position="214"/>
    </location>
    <ligand>
        <name>substrate</name>
    </ligand>
</feature>
<keyword evidence="5" id="KW-0573">Peptidoglycan synthesis</keyword>
<dbReference type="SUPFAM" id="SSF56601">
    <property type="entry name" value="beta-lactamase/transpeptidase-like"/>
    <property type="match status" value="1"/>
</dbReference>
<keyword evidence="3" id="KW-0378">Hydrolase</keyword>
<dbReference type="GO" id="GO:0071555">
    <property type="term" value="P:cell wall organization"/>
    <property type="evidence" value="ECO:0007669"/>
    <property type="project" value="UniProtKB-KW"/>
</dbReference>
<feature type="active site" evidence="7">
    <location>
        <position position="110"/>
    </location>
</feature>
<evidence type="ECO:0000256" key="7">
    <source>
        <dbReference type="PIRSR" id="PIRSR618044-1"/>
    </source>
</evidence>
<feature type="domain" description="Peptidase S11 D-alanyl-D-alanine carboxypeptidase A N-terminal" evidence="10">
    <location>
        <begin position="23"/>
        <end position="242"/>
    </location>
</feature>
<dbReference type="InterPro" id="IPR012338">
    <property type="entry name" value="Beta-lactam/transpept-like"/>
</dbReference>
<dbReference type="Gene3D" id="3.40.710.10">
    <property type="entry name" value="DD-peptidase/beta-lactamase superfamily"/>
    <property type="match status" value="1"/>
</dbReference>
<evidence type="ECO:0000256" key="6">
    <source>
        <dbReference type="ARBA" id="ARBA00023316"/>
    </source>
</evidence>
<organism evidence="11 12">
    <name type="scientific">Sulfobacillus benefaciens</name>
    <dbReference type="NCBI Taxonomy" id="453960"/>
    <lineage>
        <taxon>Bacteria</taxon>
        <taxon>Bacillati</taxon>
        <taxon>Bacillota</taxon>
        <taxon>Clostridia</taxon>
        <taxon>Eubacteriales</taxon>
        <taxon>Clostridiales Family XVII. Incertae Sedis</taxon>
        <taxon>Sulfobacillus</taxon>
    </lineage>
</organism>
<gene>
    <name evidence="11" type="ORF">C7B46_00680</name>
</gene>
<dbReference type="InterPro" id="IPR001967">
    <property type="entry name" value="Peptidase_S11_N"/>
</dbReference>
<comment type="similarity">
    <text evidence="1 9">Belongs to the peptidase S11 family.</text>
</comment>
<accession>A0A2T2XM26</accession>
<evidence type="ECO:0000256" key="4">
    <source>
        <dbReference type="ARBA" id="ARBA00022960"/>
    </source>
</evidence>
<reference evidence="11 12" key="1">
    <citation type="journal article" date="2014" name="BMC Genomics">
        <title>Comparison of environmental and isolate Sulfobacillus genomes reveals diverse carbon, sulfur, nitrogen, and hydrogen metabolisms.</title>
        <authorList>
            <person name="Justice N.B."/>
            <person name="Norman A."/>
            <person name="Brown C.T."/>
            <person name="Singh A."/>
            <person name="Thomas B.C."/>
            <person name="Banfield J.F."/>
        </authorList>
    </citation>
    <scope>NUCLEOTIDE SEQUENCE [LARGE SCALE GENOMIC DNA]</scope>
    <source>
        <strain evidence="11">AMDSBA4</strain>
    </source>
</reference>
<dbReference type="GO" id="GO:0009002">
    <property type="term" value="F:serine-type D-Ala-D-Ala carboxypeptidase activity"/>
    <property type="evidence" value="ECO:0007669"/>
    <property type="project" value="InterPro"/>
</dbReference>
<comment type="caution">
    <text evidence="11">The sequence shown here is derived from an EMBL/GenBank/DDBJ whole genome shotgun (WGS) entry which is preliminary data.</text>
</comment>
<keyword evidence="2" id="KW-0732">Signal</keyword>
<dbReference type="GO" id="GO:0008360">
    <property type="term" value="P:regulation of cell shape"/>
    <property type="evidence" value="ECO:0007669"/>
    <property type="project" value="UniProtKB-KW"/>
</dbReference>
<feature type="active site" description="Acyl-ester intermediate" evidence="7">
    <location>
        <position position="56"/>
    </location>
</feature>
<dbReference type="EMBL" id="PXYW01000001">
    <property type="protein sequence ID" value="PSR35539.1"/>
    <property type="molecule type" value="Genomic_DNA"/>
</dbReference>
<dbReference type="GO" id="GO:0009252">
    <property type="term" value="P:peptidoglycan biosynthetic process"/>
    <property type="evidence" value="ECO:0007669"/>
    <property type="project" value="UniProtKB-KW"/>
</dbReference>